<reference evidence="1 2" key="1">
    <citation type="submission" date="2020-11" db="EMBL/GenBank/DDBJ databases">
        <title>Hymenobacter sp.</title>
        <authorList>
            <person name="Kim M.K."/>
        </authorList>
    </citation>
    <scope>NUCLEOTIDE SEQUENCE [LARGE SCALE GENOMIC DNA]</scope>
    <source>
        <strain evidence="1 2">BT594</strain>
    </source>
</reference>
<protein>
    <recommendedName>
        <fullName evidence="3">VCBS repeat-containing protein</fullName>
    </recommendedName>
</protein>
<name>A0ABS0L653_9BACT</name>
<keyword evidence="2" id="KW-1185">Reference proteome</keyword>
<gene>
    <name evidence="1" type="ORF">I5L79_18710</name>
</gene>
<organism evidence="1 2">
    <name type="scientific">Hymenobacter guriensis</name>
    <dbReference type="NCBI Taxonomy" id="2793065"/>
    <lineage>
        <taxon>Bacteria</taxon>
        <taxon>Pseudomonadati</taxon>
        <taxon>Bacteroidota</taxon>
        <taxon>Cytophagia</taxon>
        <taxon>Cytophagales</taxon>
        <taxon>Hymenobacteraceae</taxon>
        <taxon>Hymenobacter</taxon>
    </lineage>
</organism>
<proteinExistence type="predicted"/>
<dbReference type="RefSeq" id="WP_196956602.1">
    <property type="nucleotide sequence ID" value="NZ_JADWYK010000014.1"/>
</dbReference>
<comment type="caution">
    <text evidence="1">The sequence shown here is derived from an EMBL/GenBank/DDBJ whole genome shotgun (WGS) entry which is preliminary data.</text>
</comment>
<evidence type="ECO:0000313" key="2">
    <source>
        <dbReference type="Proteomes" id="UP000601099"/>
    </source>
</evidence>
<accession>A0ABS0L653</accession>
<dbReference type="EMBL" id="JADWYK010000014">
    <property type="protein sequence ID" value="MBG8555582.1"/>
    <property type="molecule type" value="Genomic_DNA"/>
</dbReference>
<dbReference type="Proteomes" id="UP000601099">
    <property type="component" value="Unassembled WGS sequence"/>
</dbReference>
<sequence length="321" mass="36380">MRAPLLFTVGMWLCFASVSIGQTTLTYGQQLEAVRSAKEVERFMNSLALPSLGNVKLDTTQEGLQEYCAGTSTAIPAAWVLADLDGDKKLDLLLNGVDSGYLAVLNRGTNKPEVIDLQMRGSRRWCQAYKPAKRGTIPVIHGKETSWVSASQKRRGVKRQHWKYTLMYQLGAFVDYAPSPQKQLPLRIGYKYRRGGPPSEGLAGYDLEIDRASGWVTGTQRVSGDSRAIREFRYQLGTGQLDTLRQRLSYLRVSALKSDYFLSGSDMAKAEVTFYYSDHQKQIKWDRGMVGTHTLCILYDFISQFHTREIRRLQSERQIKK</sequence>
<evidence type="ECO:0008006" key="3">
    <source>
        <dbReference type="Google" id="ProtNLM"/>
    </source>
</evidence>
<evidence type="ECO:0000313" key="1">
    <source>
        <dbReference type="EMBL" id="MBG8555582.1"/>
    </source>
</evidence>